<proteinExistence type="predicted"/>
<keyword evidence="2" id="KW-1185">Reference proteome</keyword>
<comment type="caution">
    <text evidence="1">The sequence shown here is derived from an EMBL/GenBank/DDBJ whole genome shotgun (WGS) entry which is preliminary data.</text>
</comment>
<evidence type="ECO:0000313" key="1">
    <source>
        <dbReference type="EMBL" id="MFK9082926.1"/>
    </source>
</evidence>
<sequence length="169" mass="19667">MNKLTTICVIRRSKILIVLTAALFGLMTLINNVTDYAAYADYIGHIISMSNTEGNDSRRYRAITSNMFHHRFYWAIISLETIFTFSCMAGTYQLYRKVDAPRQEFHEAKKFAIAGLVTGIIVYQLLYVTILNEWFDLEYSTQRNANDWAQRNIEYMFLALIYLTAVKDN</sequence>
<evidence type="ECO:0000313" key="2">
    <source>
        <dbReference type="Proteomes" id="UP001622950"/>
    </source>
</evidence>
<dbReference type="EMBL" id="JBJHQE010000039">
    <property type="protein sequence ID" value="MFK9082926.1"/>
    <property type="molecule type" value="Genomic_DNA"/>
</dbReference>
<reference evidence="1" key="1">
    <citation type="submission" date="2024-11" db="EMBL/GenBank/DDBJ databases">
        <authorList>
            <person name="Lucas J.A."/>
        </authorList>
    </citation>
    <scope>NUCLEOTIDE SEQUENCE</scope>
    <source>
        <strain evidence="1">Z 8.8</strain>
    </source>
</reference>
<organism evidence="1 2">
    <name type="scientific">Pseudomonas neuropathica</name>
    <dbReference type="NCBI Taxonomy" id="2730425"/>
    <lineage>
        <taxon>Bacteria</taxon>
        <taxon>Pseudomonadati</taxon>
        <taxon>Pseudomonadota</taxon>
        <taxon>Gammaproteobacteria</taxon>
        <taxon>Pseudomonadales</taxon>
        <taxon>Pseudomonadaceae</taxon>
        <taxon>Pseudomonas</taxon>
    </lineage>
</organism>
<dbReference type="Proteomes" id="UP001622950">
    <property type="component" value="Unassembled WGS sequence"/>
</dbReference>
<gene>
    <name evidence="1" type="ORF">ACJEBM_19865</name>
</gene>
<protein>
    <submittedName>
        <fullName evidence="1">DUF2165 domain-containing protein</fullName>
    </submittedName>
</protein>
<name>A0ACC7MWH0_9PSED</name>
<accession>A0ACC7MWH0</accession>